<dbReference type="InterPro" id="IPR052049">
    <property type="entry name" value="Electron_transfer_protein"/>
</dbReference>
<comment type="subcellular location">
    <subcellularLocation>
        <location evidence="1">Cell membrane</location>
        <topology evidence="1">Multi-pass membrane protein</topology>
    </subcellularLocation>
</comment>
<keyword evidence="6 8" id="KW-0472">Membrane</keyword>
<protein>
    <submittedName>
        <fullName evidence="9">Polysulfide reductase NrfD</fullName>
    </submittedName>
</protein>
<dbReference type="EMBL" id="CP126970">
    <property type="protein sequence ID" value="WIM69379.1"/>
    <property type="molecule type" value="Genomic_DNA"/>
</dbReference>
<feature type="transmembrane region" description="Helical" evidence="8">
    <location>
        <begin position="108"/>
        <end position="126"/>
    </location>
</feature>
<keyword evidence="4 8" id="KW-0812">Transmembrane</keyword>
<evidence type="ECO:0000256" key="4">
    <source>
        <dbReference type="ARBA" id="ARBA00022692"/>
    </source>
</evidence>
<dbReference type="Gene3D" id="1.20.1630.10">
    <property type="entry name" value="Formate dehydrogenase/DMSO reductase domain"/>
    <property type="match status" value="1"/>
</dbReference>
<evidence type="ECO:0000313" key="9">
    <source>
        <dbReference type="EMBL" id="WIM69379.1"/>
    </source>
</evidence>
<organism evidence="9 10">
    <name type="scientific">Corynebacterium suedekumii</name>
    <dbReference type="NCBI Taxonomy" id="3049801"/>
    <lineage>
        <taxon>Bacteria</taxon>
        <taxon>Bacillati</taxon>
        <taxon>Actinomycetota</taxon>
        <taxon>Actinomycetes</taxon>
        <taxon>Mycobacteriales</taxon>
        <taxon>Corynebacteriaceae</taxon>
        <taxon>Corynebacterium</taxon>
    </lineage>
</organism>
<dbReference type="Proteomes" id="UP001238805">
    <property type="component" value="Chromosome"/>
</dbReference>
<name>A0ABY8VMI2_9CORY</name>
<evidence type="ECO:0000256" key="8">
    <source>
        <dbReference type="SAM" id="Phobius"/>
    </source>
</evidence>
<evidence type="ECO:0000256" key="2">
    <source>
        <dbReference type="ARBA" id="ARBA00008929"/>
    </source>
</evidence>
<dbReference type="PANTHER" id="PTHR34856:SF2">
    <property type="entry name" value="PROTEIN NRFD"/>
    <property type="match status" value="1"/>
</dbReference>
<proteinExistence type="inferred from homology"/>
<evidence type="ECO:0000313" key="10">
    <source>
        <dbReference type="Proteomes" id="UP001238805"/>
    </source>
</evidence>
<keyword evidence="5 8" id="KW-1133">Transmembrane helix</keyword>
<feature type="transmembrane region" description="Helical" evidence="8">
    <location>
        <begin position="224"/>
        <end position="245"/>
    </location>
</feature>
<feature type="region of interest" description="Disordered" evidence="7">
    <location>
        <begin position="1"/>
        <end position="48"/>
    </location>
</feature>
<evidence type="ECO:0000256" key="7">
    <source>
        <dbReference type="SAM" id="MobiDB-lite"/>
    </source>
</evidence>
<feature type="transmembrane region" description="Helical" evidence="8">
    <location>
        <begin position="74"/>
        <end position="96"/>
    </location>
</feature>
<evidence type="ECO:0000256" key="1">
    <source>
        <dbReference type="ARBA" id="ARBA00004651"/>
    </source>
</evidence>
<keyword evidence="10" id="KW-1185">Reference proteome</keyword>
<feature type="transmembrane region" description="Helical" evidence="8">
    <location>
        <begin position="187"/>
        <end position="212"/>
    </location>
</feature>
<keyword evidence="3" id="KW-1003">Cell membrane</keyword>
<dbReference type="RefSeq" id="WP_284873973.1">
    <property type="nucleotide sequence ID" value="NZ_CP126970.1"/>
</dbReference>
<gene>
    <name evidence="9" type="primary">nrfD</name>
    <name evidence="9" type="ORF">QP029_08930</name>
</gene>
<evidence type="ECO:0000256" key="5">
    <source>
        <dbReference type="ARBA" id="ARBA00022989"/>
    </source>
</evidence>
<feature type="region of interest" description="Disordered" evidence="7">
    <location>
        <begin position="354"/>
        <end position="374"/>
    </location>
</feature>
<feature type="compositionally biased region" description="Gly residues" evidence="7">
    <location>
        <begin position="20"/>
        <end position="30"/>
    </location>
</feature>
<dbReference type="InterPro" id="IPR005614">
    <property type="entry name" value="NrfD-like"/>
</dbReference>
<feature type="transmembrane region" description="Helical" evidence="8">
    <location>
        <begin position="146"/>
        <end position="166"/>
    </location>
</feature>
<dbReference type="PANTHER" id="PTHR34856">
    <property type="entry name" value="PROTEIN NRFD"/>
    <property type="match status" value="1"/>
</dbReference>
<dbReference type="Pfam" id="PF03916">
    <property type="entry name" value="NrfD"/>
    <property type="match status" value="1"/>
</dbReference>
<comment type="similarity">
    <text evidence="2">Belongs to the NrfD family.</text>
</comment>
<sequence length="374" mass="38886">MTNQFDNYRDPVEPRRRKGQGGPGGPGGPGGKKRRRRGAGAMDGSREERMVPDMQFESYYGKPVVKAPPWEWPIGAYLFLGGVAGGSSLLGLGAQLTDRPILRRNSRLAAITAAGAGSLALIADLGRPERLLNMFRVVKLSSPMNLGSWLLAGFSTMAAVAAAAEVDDLTGRRLPLPEMVRTVTHQAAAPTAGAVAGALGAPLAVYTAVLFGDTSNPAWNAAKYHLPFLFVSSASAASGGLAMITTPVNEAGPARVLAATGAVCDVAVTKAMHSQLDEVSVEPYHHGTAGKLMTWAERLVIAGGVGTLLAGRHRVGAALSGAALLAGSALTRFGVLEAGHHSVTDPKYVVEPQKARLAQRQRAGDTGDNITTGR</sequence>
<evidence type="ECO:0000256" key="6">
    <source>
        <dbReference type="ARBA" id="ARBA00023136"/>
    </source>
</evidence>
<evidence type="ECO:0000256" key="3">
    <source>
        <dbReference type="ARBA" id="ARBA00022475"/>
    </source>
</evidence>
<reference evidence="9 10" key="1">
    <citation type="submission" date="2023-05" db="EMBL/GenBank/DDBJ databases">
        <title>Corynebacterium suedekumii sp. nov. and Corynebacterium breve sp. nov. isolated from raw cow's milk.</title>
        <authorList>
            <person name="Baer M.K."/>
            <person name="Mehl L."/>
            <person name="Hellmuth R."/>
            <person name="Marke G."/>
            <person name="Lipski A."/>
        </authorList>
    </citation>
    <scope>NUCLEOTIDE SEQUENCE [LARGE SCALE GENOMIC DNA]</scope>
    <source>
        <strain evidence="9 10">LM112</strain>
    </source>
</reference>
<accession>A0ABY8VMI2</accession>